<keyword evidence="1" id="KW-1133">Transmembrane helix</keyword>
<evidence type="ECO:0000256" key="1">
    <source>
        <dbReference type="SAM" id="Phobius"/>
    </source>
</evidence>
<reference evidence="2 3" key="1">
    <citation type="journal article" date="2016" name="Mol. Biol. Evol.">
        <title>Comparative Genomics of Early-Diverging Mushroom-Forming Fungi Provides Insights into the Origins of Lignocellulose Decay Capabilities.</title>
        <authorList>
            <person name="Nagy L.G."/>
            <person name="Riley R."/>
            <person name="Tritt A."/>
            <person name="Adam C."/>
            <person name="Daum C."/>
            <person name="Floudas D."/>
            <person name="Sun H."/>
            <person name="Yadav J.S."/>
            <person name="Pangilinan J."/>
            <person name="Larsson K.H."/>
            <person name="Matsuura K."/>
            <person name="Barry K."/>
            <person name="Labutti K."/>
            <person name="Kuo R."/>
            <person name="Ohm R.A."/>
            <person name="Bhattacharya S.S."/>
            <person name="Shirouzu T."/>
            <person name="Yoshinaga Y."/>
            <person name="Martin F.M."/>
            <person name="Grigoriev I.V."/>
            <person name="Hibbett D.S."/>
        </authorList>
    </citation>
    <scope>NUCLEOTIDE SEQUENCE [LARGE SCALE GENOMIC DNA]</scope>
    <source>
        <strain evidence="2 3">HHB12029</strain>
    </source>
</reference>
<feature type="transmembrane region" description="Helical" evidence="1">
    <location>
        <begin position="35"/>
        <end position="58"/>
    </location>
</feature>
<dbReference type="AlphaFoldDB" id="A0A165LG78"/>
<evidence type="ECO:0000313" key="2">
    <source>
        <dbReference type="EMBL" id="KZV97795.1"/>
    </source>
</evidence>
<proteinExistence type="predicted"/>
<keyword evidence="1" id="KW-0812">Transmembrane</keyword>
<dbReference type="EMBL" id="KV425926">
    <property type="protein sequence ID" value="KZV97795.1"/>
    <property type="molecule type" value="Genomic_DNA"/>
</dbReference>
<name>A0A165LG78_EXIGL</name>
<dbReference type="Proteomes" id="UP000077266">
    <property type="component" value="Unassembled WGS sequence"/>
</dbReference>
<keyword evidence="3" id="KW-1185">Reference proteome</keyword>
<dbReference type="InParanoid" id="A0A165LG78"/>
<gene>
    <name evidence="2" type="ORF">EXIGLDRAFT_764149</name>
</gene>
<keyword evidence="1" id="KW-0472">Membrane</keyword>
<sequence>MPNVQELLAAAGFDREYMITVVAGMVVVACGGNRLLAALVVLSAFAAIAAVLGAIDLYNEPVETACRALIFLADVFGVLTGMQRPH</sequence>
<protein>
    <submittedName>
        <fullName evidence="2">Uncharacterized protein</fullName>
    </submittedName>
</protein>
<evidence type="ECO:0000313" key="3">
    <source>
        <dbReference type="Proteomes" id="UP000077266"/>
    </source>
</evidence>
<accession>A0A165LG78</accession>
<organism evidence="2 3">
    <name type="scientific">Exidia glandulosa HHB12029</name>
    <dbReference type="NCBI Taxonomy" id="1314781"/>
    <lineage>
        <taxon>Eukaryota</taxon>
        <taxon>Fungi</taxon>
        <taxon>Dikarya</taxon>
        <taxon>Basidiomycota</taxon>
        <taxon>Agaricomycotina</taxon>
        <taxon>Agaricomycetes</taxon>
        <taxon>Auriculariales</taxon>
        <taxon>Exidiaceae</taxon>
        <taxon>Exidia</taxon>
    </lineage>
</organism>